<keyword evidence="1" id="KW-0732">Signal</keyword>
<keyword evidence="4" id="KW-1133">Transmembrane helix</keyword>
<feature type="compositionally biased region" description="Basic and acidic residues" evidence="3">
    <location>
        <begin position="158"/>
        <end position="169"/>
    </location>
</feature>
<keyword evidence="2" id="KW-0378">Hydrolase</keyword>
<protein>
    <submittedName>
        <fullName evidence="6">Serine esterase, putative</fullName>
    </submittedName>
</protein>
<name>A0A6J4HXE8_9ACTN</name>
<feature type="transmembrane region" description="Helical" evidence="4">
    <location>
        <begin position="133"/>
        <end position="151"/>
    </location>
</feature>
<feature type="region of interest" description="Disordered" evidence="3">
    <location>
        <begin position="158"/>
        <end position="206"/>
    </location>
</feature>
<gene>
    <name evidence="6" type="ORF">AVDCRST_MAG50-1326</name>
</gene>
<sequence length="399" mass="41782">MLLACRRERRQRLEEPVLDDEAPRDVHSPPVELSRPVRSPPRRTNRASAARSIGGSRSARAPSGRAKQRMSSISTDASVPRGPPYSSLLATKPDLNSARANMTFARGGPGRPFSAAASRGVARGGGRSCVRRWTVLGLMALVAVVALSTLASRLRETVADDRPATDRPTEGGTVTNPARLQARPSPPTRPVPVAGTHPLGEPERGRDGVVHVPAAAVAALAAGRSVPLLVMLHGAGGTGAGAVDLVRPAVDELGFVVVAPDSRRPTWDVITGSWGPDVAVLDRALVDTFGAIEVDRERIVIAGFSDGASYALSIGLANGDLFRHIAAFSPGFAVPPATVGRPTVFISHGVDDTVLPIDRTARVVGPRLRRAGYDLDMIEFPGGHVVPPELVRQGLAAGG</sequence>
<dbReference type="InterPro" id="IPR050955">
    <property type="entry name" value="Plant_Biomass_Hydrol_Est"/>
</dbReference>
<feature type="compositionally biased region" description="Basic and acidic residues" evidence="3">
    <location>
        <begin position="11"/>
        <end position="27"/>
    </location>
</feature>
<keyword evidence="4" id="KW-0472">Membrane</keyword>
<dbReference type="PANTHER" id="PTHR43037">
    <property type="entry name" value="UNNAMED PRODUCT-RELATED"/>
    <property type="match status" value="1"/>
</dbReference>
<evidence type="ECO:0000256" key="3">
    <source>
        <dbReference type="SAM" id="MobiDB-lite"/>
    </source>
</evidence>
<dbReference type="GO" id="GO:0016787">
    <property type="term" value="F:hydrolase activity"/>
    <property type="evidence" value="ECO:0007669"/>
    <property type="project" value="UniProtKB-KW"/>
</dbReference>
<feature type="region of interest" description="Disordered" evidence="3">
    <location>
        <begin position="1"/>
        <end position="94"/>
    </location>
</feature>
<accession>A0A6J4HXE8</accession>
<feature type="domain" description="Phospholipase/carboxylesterase/thioesterase" evidence="5">
    <location>
        <begin position="285"/>
        <end position="362"/>
    </location>
</feature>
<dbReference type="InterPro" id="IPR029058">
    <property type="entry name" value="AB_hydrolase_fold"/>
</dbReference>
<evidence type="ECO:0000256" key="2">
    <source>
        <dbReference type="ARBA" id="ARBA00022801"/>
    </source>
</evidence>
<organism evidence="6">
    <name type="scientific">uncultured Acidimicrobiales bacterium</name>
    <dbReference type="NCBI Taxonomy" id="310071"/>
    <lineage>
        <taxon>Bacteria</taxon>
        <taxon>Bacillati</taxon>
        <taxon>Actinomycetota</taxon>
        <taxon>Acidimicrobiia</taxon>
        <taxon>Acidimicrobiales</taxon>
        <taxon>environmental samples</taxon>
    </lineage>
</organism>
<dbReference type="EMBL" id="CADCTF010000069">
    <property type="protein sequence ID" value="CAA9235810.1"/>
    <property type="molecule type" value="Genomic_DNA"/>
</dbReference>
<keyword evidence="4" id="KW-0812">Transmembrane</keyword>
<dbReference type="Pfam" id="PF02230">
    <property type="entry name" value="Abhydrolase_2"/>
    <property type="match status" value="1"/>
</dbReference>
<reference evidence="6" key="1">
    <citation type="submission" date="2020-02" db="EMBL/GenBank/DDBJ databases">
        <authorList>
            <person name="Meier V. D."/>
        </authorList>
    </citation>
    <scope>NUCLEOTIDE SEQUENCE</scope>
    <source>
        <strain evidence="6">AVDCRST_MAG50</strain>
    </source>
</reference>
<dbReference type="Gene3D" id="3.40.50.1820">
    <property type="entry name" value="alpha/beta hydrolase"/>
    <property type="match status" value="1"/>
</dbReference>
<evidence type="ECO:0000256" key="1">
    <source>
        <dbReference type="ARBA" id="ARBA00022729"/>
    </source>
</evidence>
<dbReference type="PANTHER" id="PTHR43037:SF5">
    <property type="entry name" value="FERULOYL ESTERASE"/>
    <property type="match status" value="1"/>
</dbReference>
<evidence type="ECO:0000313" key="6">
    <source>
        <dbReference type="EMBL" id="CAA9235810.1"/>
    </source>
</evidence>
<dbReference type="SUPFAM" id="SSF53474">
    <property type="entry name" value="alpha/beta-Hydrolases"/>
    <property type="match status" value="1"/>
</dbReference>
<feature type="compositionally biased region" description="Low complexity" evidence="3">
    <location>
        <begin position="46"/>
        <end position="65"/>
    </location>
</feature>
<dbReference type="AlphaFoldDB" id="A0A6J4HXE8"/>
<evidence type="ECO:0000256" key="4">
    <source>
        <dbReference type="SAM" id="Phobius"/>
    </source>
</evidence>
<evidence type="ECO:0000259" key="5">
    <source>
        <dbReference type="Pfam" id="PF02230"/>
    </source>
</evidence>
<dbReference type="InterPro" id="IPR003140">
    <property type="entry name" value="PLipase/COase/thioEstase"/>
</dbReference>
<proteinExistence type="predicted"/>